<name>A0A8K0RJT3_9HYPO</name>
<organism evidence="2 3">
    <name type="scientific">Fusarium tricinctum</name>
    <dbReference type="NCBI Taxonomy" id="61284"/>
    <lineage>
        <taxon>Eukaryota</taxon>
        <taxon>Fungi</taxon>
        <taxon>Dikarya</taxon>
        <taxon>Ascomycota</taxon>
        <taxon>Pezizomycotina</taxon>
        <taxon>Sordariomycetes</taxon>
        <taxon>Hypocreomycetidae</taxon>
        <taxon>Hypocreales</taxon>
        <taxon>Nectriaceae</taxon>
        <taxon>Fusarium</taxon>
        <taxon>Fusarium tricinctum species complex</taxon>
    </lineage>
</organism>
<dbReference type="AlphaFoldDB" id="A0A8K0RJT3"/>
<accession>A0A8K0RJT3</accession>
<dbReference type="Proteomes" id="UP000813427">
    <property type="component" value="Unassembled WGS sequence"/>
</dbReference>
<keyword evidence="3" id="KW-1185">Reference proteome</keyword>
<comment type="caution">
    <text evidence="2">The sequence shown here is derived from an EMBL/GenBank/DDBJ whole genome shotgun (WGS) entry which is preliminary data.</text>
</comment>
<reference evidence="2" key="1">
    <citation type="journal article" date="2021" name="Nat. Commun.">
        <title>Genetic determinants of endophytism in the Arabidopsis root mycobiome.</title>
        <authorList>
            <person name="Mesny F."/>
            <person name="Miyauchi S."/>
            <person name="Thiergart T."/>
            <person name="Pickel B."/>
            <person name="Atanasova L."/>
            <person name="Karlsson M."/>
            <person name="Huettel B."/>
            <person name="Barry K.W."/>
            <person name="Haridas S."/>
            <person name="Chen C."/>
            <person name="Bauer D."/>
            <person name="Andreopoulos W."/>
            <person name="Pangilinan J."/>
            <person name="LaButti K."/>
            <person name="Riley R."/>
            <person name="Lipzen A."/>
            <person name="Clum A."/>
            <person name="Drula E."/>
            <person name="Henrissat B."/>
            <person name="Kohler A."/>
            <person name="Grigoriev I.V."/>
            <person name="Martin F.M."/>
            <person name="Hacquard S."/>
        </authorList>
    </citation>
    <scope>NUCLEOTIDE SEQUENCE</scope>
    <source>
        <strain evidence="2">MPI-SDFR-AT-0068</strain>
    </source>
</reference>
<dbReference type="Pfam" id="PF06985">
    <property type="entry name" value="HET"/>
    <property type="match status" value="1"/>
</dbReference>
<dbReference type="Pfam" id="PF26639">
    <property type="entry name" value="Het-6_barrel"/>
    <property type="match status" value="1"/>
</dbReference>
<dbReference type="PANTHER" id="PTHR24148">
    <property type="entry name" value="ANKYRIN REPEAT DOMAIN-CONTAINING PROTEIN 39 HOMOLOG-RELATED"/>
    <property type="match status" value="1"/>
</dbReference>
<evidence type="ECO:0000313" key="3">
    <source>
        <dbReference type="Proteomes" id="UP000813427"/>
    </source>
</evidence>
<dbReference type="InterPro" id="IPR052895">
    <property type="entry name" value="HetReg/Transcr_Mod"/>
</dbReference>
<dbReference type="PANTHER" id="PTHR24148:SF64">
    <property type="entry name" value="HETEROKARYON INCOMPATIBILITY DOMAIN-CONTAINING PROTEIN"/>
    <property type="match status" value="1"/>
</dbReference>
<proteinExistence type="predicted"/>
<dbReference type="EMBL" id="JAGPXF010000009">
    <property type="protein sequence ID" value="KAH7231042.1"/>
    <property type="molecule type" value="Genomic_DNA"/>
</dbReference>
<dbReference type="InterPro" id="IPR010730">
    <property type="entry name" value="HET"/>
</dbReference>
<protein>
    <submittedName>
        <fullName evidence="2">Heterokaryon incompatibility protein-domain-containing protein</fullName>
    </submittedName>
</protein>
<gene>
    <name evidence="2" type="ORF">BKA59DRAFT_461340</name>
</gene>
<sequence length="607" mass="69213">MAPKTGQDIYGFFEPHCHPSTPTLRSDSLLYYQQRTPEGENGVDPIQCTLQAYSLAQAPEYEALSYTWGQMHRHLPISVIATDNDRESIKGPLLTTPQLQMALWCLRRTTPRQLWIDQLCINQEDKEECGAQVQLIGDIYEAATRVVIWIGEDHEYTIITADYKLAHEAQRQLLADLCHAFSGESESDDDDATIAARLVDFRFTYHVVDIKQYRMKSVRDFLNRPYFRRAWIFQESSLAKELVVQFGQQEYDFALLKQAFNSINSAAIRAGLHRDVYLSLAMRTGGYEMMDIIQQTREEQRFSGNVIPSDRSSLLLKLLTVARRVNCHQKQDLIFAFLAFQKDEGIEAAGGMYGKSAKEVWTYAAGRIIRSSGSLDIFAASDSSLTELRKSMDVLTIFSGGSTAVQRLMDDGRFERLFGDYRPIKAELIVPDLMTTILADGSLGAEQPLRTIDKYLHALRAKDKPRHLRNYGRALSGEEQRLVECYDRLEDLVLVAEHKCIFTTDHFQIGMAARVTEPGDLVVILHGSQVPCILRKVGETGNEYKLISQCYLHGWMYGNSPREVFGKDSRQYPQLKVERPEPLVVTALWLVPAQEITILDFRELYDY</sequence>
<dbReference type="OrthoDB" id="2157530at2759"/>
<feature type="domain" description="Heterokaryon incompatibility" evidence="1">
    <location>
        <begin position="61"/>
        <end position="235"/>
    </location>
</feature>
<evidence type="ECO:0000313" key="2">
    <source>
        <dbReference type="EMBL" id="KAH7231042.1"/>
    </source>
</evidence>
<evidence type="ECO:0000259" key="1">
    <source>
        <dbReference type="Pfam" id="PF06985"/>
    </source>
</evidence>